<keyword evidence="3 5" id="KW-0285">Flavoprotein</keyword>
<accession>A0ABY8GV24</accession>
<proteinExistence type="inferred from homology"/>
<gene>
    <name evidence="8" type="ORF">P8T11_02290</name>
</gene>
<evidence type="ECO:0000256" key="3">
    <source>
        <dbReference type="ARBA" id="ARBA00022630"/>
    </source>
</evidence>
<evidence type="ECO:0000256" key="2">
    <source>
        <dbReference type="ARBA" id="ARBA00010790"/>
    </source>
</evidence>
<dbReference type="PANTHER" id="PTHR11552">
    <property type="entry name" value="GLUCOSE-METHANOL-CHOLINE GMC OXIDOREDUCTASE"/>
    <property type="match status" value="1"/>
</dbReference>
<comment type="similarity">
    <text evidence="2 5">Belongs to the GMC oxidoreductase family.</text>
</comment>
<sequence length="531" mass="58615">MNQFDYIIVGGGTAGCILANRLSATGRFRVLLLEAGGKPRNPWINIPAGFSKLLVNRNYNWRFSTEAEAGTKQRIIAIPRGKGLGGSTLINGMIYVRGRPCDYDAWHRLGAQGWDYHTVAPYFHRVEHYAESSLQRGREGPVHVERVRERFPIASAFIDAAKQAGLPYNEDYNGAQQFGVGFYQVTQHKGRRWSAYDAYLRPALARPNLTVVTNAQVLRLNLDGKRCVGVTYRIGRQQVCASAKAEVILSAGAVQSPQVLELSGIGQPDLLASIGIPVRHALPGVGENYIDHYATRMNWRVKNTVTLNEMARGWRLARAVLQYGATRKGILTLGTGLVNAFVKTEPQLSEADCQYFFVHASYANAAERILDRKPGMTIGVSQLRPESTGSIHIKSTEPDCQPSIRPNFLSAVSDQECLVRGMRLAREIVGKSAMQHYIDHELSPGLNTLSDEAWLDFAQQNGQSIYHPIGTCRMGNDSRAVVDPRLRVQGLQNLRVVDASVMPAMISGNIQAAVMMVAERASDLILEDARS</sequence>
<dbReference type="InterPro" id="IPR012132">
    <property type="entry name" value="GMC_OxRdtase"/>
</dbReference>
<dbReference type="PROSITE" id="PS00623">
    <property type="entry name" value="GMC_OXRED_1"/>
    <property type="match status" value="1"/>
</dbReference>
<dbReference type="InterPro" id="IPR007867">
    <property type="entry name" value="GMC_OxRtase_C"/>
</dbReference>
<dbReference type="Gene3D" id="3.50.50.60">
    <property type="entry name" value="FAD/NAD(P)-binding domain"/>
    <property type="match status" value="1"/>
</dbReference>
<evidence type="ECO:0000313" key="9">
    <source>
        <dbReference type="Proteomes" id="UP001214170"/>
    </source>
</evidence>
<dbReference type="EMBL" id="CP121261">
    <property type="protein sequence ID" value="WFP08729.1"/>
    <property type="molecule type" value="Genomic_DNA"/>
</dbReference>
<dbReference type="Gene3D" id="3.30.560.10">
    <property type="entry name" value="Glucose Oxidase, domain 3"/>
    <property type="match status" value="1"/>
</dbReference>
<dbReference type="PROSITE" id="PS00624">
    <property type="entry name" value="GMC_OXRED_2"/>
    <property type="match status" value="1"/>
</dbReference>
<dbReference type="InterPro" id="IPR036188">
    <property type="entry name" value="FAD/NAD-bd_sf"/>
</dbReference>
<evidence type="ECO:0000256" key="5">
    <source>
        <dbReference type="RuleBase" id="RU003968"/>
    </source>
</evidence>
<protein>
    <submittedName>
        <fullName evidence="8">GMC family oxidoreductase N-terminal domain-containing protein</fullName>
    </submittedName>
</protein>
<dbReference type="RefSeq" id="WP_268078527.1">
    <property type="nucleotide sequence ID" value="NZ_CP106885.1"/>
</dbReference>
<evidence type="ECO:0000313" key="8">
    <source>
        <dbReference type="EMBL" id="WFP08729.1"/>
    </source>
</evidence>
<dbReference type="InterPro" id="IPR000172">
    <property type="entry name" value="GMC_OxRdtase_N"/>
</dbReference>
<feature type="domain" description="Glucose-methanol-choline oxidoreductase N-terminal" evidence="6">
    <location>
        <begin position="81"/>
        <end position="104"/>
    </location>
</feature>
<comment type="cofactor">
    <cofactor evidence="1">
        <name>FAD</name>
        <dbReference type="ChEBI" id="CHEBI:57692"/>
    </cofactor>
</comment>
<dbReference type="Pfam" id="PF05199">
    <property type="entry name" value="GMC_oxred_C"/>
    <property type="match status" value="1"/>
</dbReference>
<evidence type="ECO:0000259" key="7">
    <source>
        <dbReference type="PROSITE" id="PS00624"/>
    </source>
</evidence>
<feature type="domain" description="Glucose-methanol-choline oxidoreductase N-terminal" evidence="7">
    <location>
        <begin position="252"/>
        <end position="266"/>
    </location>
</feature>
<keyword evidence="9" id="KW-1185">Reference proteome</keyword>
<dbReference type="Proteomes" id="UP001214170">
    <property type="component" value="Chromosome"/>
</dbReference>
<keyword evidence="4 5" id="KW-0274">FAD</keyword>
<organism evidence="8 9">
    <name type="scientific">Achromobacter spanius</name>
    <dbReference type="NCBI Taxonomy" id="217203"/>
    <lineage>
        <taxon>Bacteria</taxon>
        <taxon>Pseudomonadati</taxon>
        <taxon>Pseudomonadota</taxon>
        <taxon>Betaproteobacteria</taxon>
        <taxon>Burkholderiales</taxon>
        <taxon>Alcaligenaceae</taxon>
        <taxon>Achromobacter</taxon>
    </lineage>
</organism>
<dbReference type="SUPFAM" id="SSF51905">
    <property type="entry name" value="FAD/NAD(P)-binding domain"/>
    <property type="match status" value="1"/>
</dbReference>
<name>A0ABY8GV24_9BURK</name>
<dbReference type="Pfam" id="PF00732">
    <property type="entry name" value="GMC_oxred_N"/>
    <property type="match status" value="1"/>
</dbReference>
<evidence type="ECO:0000256" key="1">
    <source>
        <dbReference type="ARBA" id="ARBA00001974"/>
    </source>
</evidence>
<evidence type="ECO:0000259" key="6">
    <source>
        <dbReference type="PROSITE" id="PS00623"/>
    </source>
</evidence>
<dbReference type="PIRSF" id="PIRSF000137">
    <property type="entry name" value="Alcohol_oxidase"/>
    <property type="match status" value="1"/>
</dbReference>
<reference evidence="8 9" key="1">
    <citation type="submission" date="2023-03" db="EMBL/GenBank/DDBJ databases">
        <title>Achromobacter spanius LIG8.</title>
        <authorList>
            <person name="Shrestha S."/>
        </authorList>
    </citation>
    <scope>NUCLEOTIDE SEQUENCE [LARGE SCALE GENOMIC DNA]</scope>
    <source>
        <strain evidence="8 9">LIG8</strain>
    </source>
</reference>
<dbReference type="PANTHER" id="PTHR11552:SF147">
    <property type="entry name" value="CHOLINE DEHYDROGENASE, MITOCHONDRIAL"/>
    <property type="match status" value="1"/>
</dbReference>
<evidence type="ECO:0000256" key="4">
    <source>
        <dbReference type="ARBA" id="ARBA00022827"/>
    </source>
</evidence>
<dbReference type="SUPFAM" id="SSF54373">
    <property type="entry name" value="FAD-linked reductases, C-terminal domain"/>
    <property type="match status" value="1"/>
</dbReference>